<feature type="region of interest" description="Disordered" evidence="5">
    <location>
        <begin position="146"/>
        <end position="166"/>
    </location>
</feature>
<dbReference type="Gene3D" id="2.120.10.30">
    <property type="entry name" value="TolB, C-terminal domain"/>
    <property type="match status" value="2"/>
</dbReference>
<evidence type="ECO:0000313" key="8">
    <source>
        <dbReference type="Proteomes" id="UP001251528"/>
    </source>
</evidence>
<organism evidence="7 8">
    <name type="scientific">Conoideocrella luteorostrata</name>
    <dbReference type="NCBI Taxonomy" id="1105319"/>
    <lineage>
        <taxon>Eukaryota</taxon>
        <taxon>Fungi</taxon>
        <taxon>Dikarya</taxon>
        <taxon>Ascomycota</taxon>
        <taxon>Pezizomycotina</taxon>
        <taxon>Sordariomycetes</taxon>
        <taxon>Hypocreomycetidae</taxon>
        <taxon>Hypocreales</taxon>
        <taxon>Clavicipitaceae</taxon>
        <taxon>Conoideocrella</taxon>
    </lineage>
</organism>
<name>A0AAJ0FZY9_9HYPO</name>
<evidence type="ECO:0000256" key="1">
    <source>
        <dbReference type="ARBA" id="ARBA00010040"/>
    </source>
</evidence>
<dbReference type="InterPro" id="IPR011659">
    <property type="entry name" value="WD40"/>
</dbReference>
<dbReference type="InterPro" id="IPR001375">
    <property type="entry name" value="Peptidase_S9_cat"/>
</dbReference>
<dbReference type="SUPFAM" id="SSF53474">
    <property type="entry name" value="alpha/beta-Hydrolases"/>
    <property type="match status" value="1"/>
</dbReference>
<comment type="caution">
    <text evidence="7">The sequence shown here is derived from an EMBL/GenBank/DDBJ whole genome shotgun (WGS) entry which is preliminary data.</text>
</comment>
<keyword evidence="3" id="KW-0645">Protease</keyword>
<dbReference type="Pfam" id="PF00326">
    <property type="entry name" value="Peptidase_S9"/>
    <property type="match status" value="1"/>
</dbReference>
<dbReference type="EMBL" id="JASWJB010000061">
    <property type="protein sequence ID" value="KAK2603582.1"/>
    <property type="molecule type" value="Genomic_DNA"/>
</dbReference>
<dbReference type="GO" id="GO:0006508">
    <property type="term" value="P:proteolysis"/>
    <property type="evidence" value="ECO:0007669"/>
    <property type="project" value="InterPro"/>
</dbReference>
<protein>
    <recommendedName>
        <fullName evidence="4">Dipeptidyl-peptidase V</fullName>
    </recommendedName>
</protein>
<dbReference type="InterPro" id="IPR011042">
    <property type="entry name" value="6-blade_b-propeller_TolB-like"/>
</dbReference>
<accession>A0AAJ0FZY9</accession>
<evidence type="ECO:0000313" key="7">
    <source>
        <dbReference type="EMBL" id="KAK2603582.1"/>
    </source>
</evidence>
<dbReference type="Gene3D" id="3.40.50.1820">
    <property type="entry name" value="alpha/beta hydrolase"/>
    <property type="match status" value="1"/>
</dbReference>
<evidence type="ECO:0000256" key="3">
    <source>
        <dbReference type="ARBA" id="ARBA00022825"/>
    </source>
</evidence>
<dbReference type="SUPFAM" id="SSF82171">
    <property type="entry name" value="DPP6 N-terminal domain-like"/>
    <property type="match status" value="1"/>
</dbReference>
<gene>
    <name evidence="7" type="ORF">QQS21_004262</name>
</gene>
<dbReference type="AlphaFoldDB" id="A0AAJ0FZY9"/>
<dbReference type="PANTHER" id="PTHR42776">
    <property type="entry name" value="SERINE PEPTIDASE S9 FAMILY MEMBER"/>
    <property type="match status" value="1"/>
</dbReference>
<evidence type="ECO:0000259" key="6">
    <source>
        <dbReference type="Pfam" id="PF00326"/>
    </source>
</evidence>
<keyword evidence="8" id="KW-1185">Reference proteome</keyword>
<dbReference type="InterPro" id="IPR029058">
    <property type="entry name" value="AB_hydrolase_fold"/>
</dbReference>
<dbReference type="Pfam" id="PF07676">
    <property type="entry name" value="PD40"/>
    <property type="match status" value="2"/>
</dbReference>
<feature type="domain" description="Peptidase S9 prolyl oligopeptidase catalytic" evidence="6">
    <location>
        <begin position="453"/>
        <end position="677"/>
    </location>
</feature>
<dbReference type="Proteomes" id="UP001251528">
    <property type="component" value="Unassembled WGS sequence"/>
</dbReference>
<dbReference type="PANTHER" id="PTHR42776:SF27">
    <property type="entry name" value="DIPEPTIDYL PEPTIDASE FAMILY MEMBER 6"/>
    <property type="match status" value="1"/>
</dbReference>
<reference evidence="7" key="1">
    <citation type="submission" date="2023-06" db="EMBL/GenBank/DDBJ databases">
        <title>Conoideocrella luteorostrata (Hypocreales: Clavicipitaceae), a potential biocontrol fungus for elongate hemlock scale in United States Christmas tree production areas.</title>
        <authorList>
            <person name="Barrett H."/>
            <person name="Lovett B."/>
            <person name="Macias A.M."/>
            <person name="Stajich J.E."/>
            <person name="Kasson M.T."/>
        </authorList>
    </citation>
    <scope>NUCLEOTIDE SEQUENCE</scope>
    <source>
        <strain evidence="7">ARSEF 14590</strain>
    </source>
</reference>
<feature type="compositionally biased region" description="Basic and acidic residues" evidence="5">
    <location>
        <begin position="146"/>
        <end position="157"/>
    </location>
</feature>
<sequence length="688" mass="75165">MAQGRNNASAMAFDKKMAQTLCDLEIPKMIKFSPNGQNVLYSTSLAVGHRKGKNHVSTLWLASSSSPGSSRQLTSGLFDDTTPTWHPDGNRVAFLSDRFNPGQSSAIWLLRLDGGDATAITPADNAEEIDTFAFSPSGETVAYISADEKSEERKQKDDDDEPDPEVWGERWEYARLRLVDVKTKETKALVGGDRHITDFSWSADGKKIVFESSKNPEIEEPMLTGTTISIVNVETGEVRDLCTMMNELTNLTWAPDGKIYYISGTPEDKDSGGKAVYVVDPTDASPKYVKIACGEQDDAEDLVVAGDKLLVNRAVRLSSVISEVGGRDFFNKTDTEIWVWDIFWDPSNESPTLAASLSSINSTYEVFIVKEGHSDTKLSDHGRALEGQSFGSCTILTCQSSDGQVELDGLYLTPTAMVGPNGIPKEPIPTFVMIHGGPTTRNCATFDAYFLHWSPFVLSKGYGVLLPQYRGSSGRGETFGSYSMGGQGKYDYADIVSVTDNAVQKGFADGKRLMVGGWSQGGLLTYLCSVRNGLHDLGWRFNAAVAGAGVCDLESLVLTGDLGSTYEIELSGGLAAWNQSPDDTRARQGSAIWEVAGAVEESRRRGEIVIPPMLILHGDMDDRCPFTQGQGFRRALRAHGLPCEFVAYPGEGHVPKPQRFWIDMLERIGRWCDTYIGPGPEKAQLALR</sequence>
<dbReference type="GO" id="GO:0004252">
    <property type="term" value="F:serine-type endopeptidase activity"/>
    <property type="evidence" value="ECO:0007669"/>
    <property type="project" value="TreeGrafter"/>
</dbReference>
<evidence type="ECO:0000256" key="4">
    <source>
        <dbReference type="ARBA" id="ARBA00032829"/>
    </source>
</evidence>
<proteinExistence type="inferred from homology"/>
<keyword evidence="3" id="KW-0720">Serine protease</keyword>
<evidence type="ECO:0000256" key="2">
    <source>
        <dbReference type="ARBA" id="ARBA00022801"/>
    </source>
</evidence>
<keyword evidence="2" id="KW-0378">Hydrolase</keyword>
<evidence type="ECO:0000256" key="5">
    <source>
        <dbReference type="SAM" id="MobiDB-lite"/>
    </source>
</evidence>
<comment type="similarity">
    <text evidence="1">Belongs to the peptidase S9C family.</text>
</comment>